<feature type="compositionally biased region" description="Polar residues" evidence="1">
    <location>
        <begin position="811"/>
        <end position="823"/>
    </location>
</feature>
<dbReference type="PANTHER" id="PTHR46445:SF3">
    <property type="entry name" value="RNA POLYMERASE II DEGRADATION FACTOR-LIKE PROTEIN (DUF1296)-RELATED"/>
    <property type="match status" value="1"/>
</dbReference>
<accession>A0A1D1YH84</accession>
<dbReference type="PANTHER" id="PTHR46445">
    <property type="entry name" value="RNA POLYMERASE II DEGRADATION FACTOR-LIKE PROTEIN (DUF1296)"/>
    <property type="match status" value="1"/>
</dbReference>
<gene>
    <name evidence="3" type="primary">phnX_1</name>
    <name evidence="3" type="ORF">g.38197</name>
</gene>
<keyword evidence="3" id="KW-0378">Hydrolase</keyword>
<protein>
    <submittedName>
        <fullName evidence="3">Phosphonoacetaldehyde hydrolase</fullName>
    </submittedName>
</protein>
<evidence type="ECO:0000259" key="2">
    <source>
        <dbReference type="Pfam" id="PF06972"/>
    </source>
</evidence>
<dbReference type="SUPFAM" id="SSF46934">
    <property type="entry name" value="UBA-like"/>
    <property type="match status" value="1"/>
</dbReference>
<sequence length="872" mass="92246">MSSNGEGGRGGGHGGTTTKKMLQNIKEIVGGSLADDEIHAMLKECNMDPSETVHRLLNQGTFHEVKSKREKKKDIKDNVESRPRGPNNSSNRGGKGVTDRAVRVGSAQVSSSGNYSKPVPKKENGLNTISSSSVLGSGVGGTNCIKNSTPLSDSVPMENTGYLTASADSISSQYSTGVQNSWTTMPGQRTLADIVKMGKPPGKISGASVAPTKPNASHTANASTSQHLSAKSSSLVVLSAESHHVSEDPDIVHQPGVSVNEHRSHDEWPIVDQSHAGSDLSLLETCGASGVYADPSTSLNLHVDGVALHNNSRLDETHAIRGNADGDFPDEDSVRPMRASDGLTQVDNSGEECALDGGPIKGIDSYHSHMHNFEHHEANVVDVDVASTAVGLQRLCLDKEGVSPAQAEDKPAVIIPNHLQVTDADCLHLSFGSFGSGISTVFCGSFASKTMKSNLEMPSDTADATPAEDSDTRNSDYYTNEQLRPASNDNADCRPGSHVESYETPSQPDVRSDNADTTEGHQYGFQSSVSGYTFSNTIQPGAVSYASVQGDSQIQNPAPFSSVMQAYTSSLPSNLLASTVPAREFDLPFSSLLATQSMPTKYGTAMSSISGPTVSMPEAVKPGAFPAAQSTQQTLTATSMPTGLTVPQHLHVHPYSQPTLPMGHFGNMISYPFLPQSYTYMPSAGFPQAYTTNSAYHQPPPAVNAAALKYSLPQYKTSIAVSSLPQSAAVPPGLGGFGNSASIPGNFPLNPSSGSVSATIGHDEILSSQYKEGSHFIPQQNERSAMWLHGGGSRTMSSHPTSTYYSMQGQNPLSGLRQSQQPSHYGAVGYPNFYHSQASGVSQEHQSNAGDGRLNGSQGPTQTAHQIWQHNY</sequence>
<dbReference type="EMBL" id="GDJX01013943">
    <property type="protein sequence ID" value="JAT53993.1"/>
    <property type="molecule type" value="Transcribed_RNA"/>
</dbReference>
<feature type="compositionally biased region" description="Polar residues" evidence="1">
    <location>
        <begin position="214"/>
        <end position="226"/>
    </location>
</feature>
<feature type="region of interest" description="Disordered" evidence="1">
    <location>
        <begin position="202"/>
        <end position="228"/>
    </location>
</feature>
<reference evidence="3" key="1">
    <citation type="submission" date="2015-07" db="EMBL/GenBank/DDBJ databases">
        <title>Transcriptome Assembly of Anthurium amnicola.</title>
        <authorList>
            <person name="Suzuki J."/>
        </authorList>
    </citation>
    <scope>NUCLEOTIDE SEQUENCE</scope>
</reference>
<feature type="compositionally biased region" description="Polar residues" evidence="1">
    <location>
        <begin position="475"/>
        <end position="490"/>
    </location>
</feature>
<dbReference type="GO" id="GO:0016787">
    <property type="term" value="F:hydrolase activity"/>
    <property type="evidence" value="ECO:0007669"/>
    <property type="project" value="UniProtKB-KW"/>
</dbReference>
<feature type="region of interest" description="Disordered" evidence="1">
    <location>
        <begin position="455"/>
        <end position="522"/>
    </location>
</feature>
<dbReference type="InterPro" id="IPR009719">
    <property type="entry name" value="GIP1_N"/>
</dbReference>
<evidence type="ECO:0000313" key="3">
    <source>
        <dbReference type="EMBL" id="JAT53993.1"/>
    </source>
</evidence>
<name>A0A1D1YH84_9ARAE</name>
<organism evidence="3">
    <name type="scientific">Anthurium amnicola</name>
    <dbReference type="NCBI Taxonomy" id="1678845"/>
    <lineage>
        <taxon>Eukaryota</taxon>
        <taxon>Viridiplantae</taxon>
        <taxon>Streptophyta</taxon>
        <taxon>Embryophyta</taxon>
        <taxon>Tracheophyta</taxon>
        <taxon>Spermatophyta</taxon>
        <taxon>Magnoliopsida</taxon>
        <taxon>Liliopsida</taxon>
        <taxon>Araceae</taxon>
        <taxon>Pothoideae</taxon>
        <taxon>Potheae</taxon>
        <taxon>Anthurium</taxon>
    </lineage>
</organism>
<dbReference type="AlphaFoldDB" id="A0A1D1YH84"/>
<dbReference type="InterPro" id="IPR009060">
    <property type="entry name" value="UBA-like_sf"/>
</dbReference>
<evidence type="ECO:0000256" key="1">
    <source>
        <dbReference type="SAM" id="MobiDB-lite"/>
    </source>
</evidence>
<feature type="compositionally biased region" description="Basic and acidic residues" evidence="1">
    <location>
        <begin position="63"/>
        <end position="83"/>
    </location>
</feature>
<feature type="region of interest" description="Disordered" evidence="1">
    <location>
        <begin position="59"/>
        <end position="129"/>
    </location>
</feature>
<feature type="region of interest" description="Disordered" evidence="1">
    <location>
        <begin position="811"/>
        <end position="872"/>
    </location>
</feature>
<feature type="compositionally biased region" description="Polar residues" evidence="1">
    <location>
        <begin position="834"/>
        <end position="872"/>
    </location>
</feature>
<feature type="domain" description="GBF-interacting protein 1 N-terminal" evidence="2">
    <location>
        <begin position="17"/>
        <end position="73"/>
    </location>
</feature>
<proteinExistence type="predicted"/>
<dbReference type="Pfam" id="PF06972">
    <property type="entry name" value="GIP1_N"/>
    <property type="match status" value="1"/>
</dbReference>
<feature type="compositionally biased region" description="Basic and acidic residues" evidence="1">
    <location>
        <begin position="491"/>
        <end position="501"/>
    </location>
</feature>